<dbReference type="Proteomes" id="UP000261620">
    <property type="component" value="Unplaced"/>
</dbReference>
<keyword evidence="5" id="KW-0347">Helicase</keyword>
<reference evidence="14" key="1">
    <citation type="submission" date="2025-08" db="UniProtKB">
        <authorList>
            <consortium name="Ensembl"/>
        </authorList>
    </citation>
    <scope>IDENTIFICATION</scope>
</reference>
<evidence type="ECO:0000313" key="15">
    <source>
        <dbReference type="Proteomes" id="UP000261620"/>
    </source>
</evidence>
<evidence type="ECO:0000259" key="11">
    <source>
        <dbReference type="PROSITE" id="PS51061"/>
    </source>
</evidence>
<feature type="domain" description="Helicase C-terminal" evidence="13">
    <location>
        <begin position="559"/>
        <end position="722"/>
    </location>
</feature>
<evidence type="ECO:0000256" key="8">
    <source>
        <dbReference type="ARBA" id="ARBA00047984"/>
    </source>
</evidence>
<dbReference type="SMART" id="SM00487">
    <property type="entry name" value="DEXDc"/>
    <property type="match status" value="1"/>
</dbReference>
<dbReference type="InterPro" id="IPR027417">
    <property type="entry name" value="P-loop_NTPase"/>
</dbReference>
<dbReference type="PROSITE" id="PS51194">
    <property type="entry name" value="HELICASE_CTER"/>
    <property type="match status" value="1"/>
</dbReference>
<evidence type="ECO:0000259" key="12">
    <source>
        <dbReference type="PROSITE" id="PS51192"/>
    </source>
</evidence>
<keyword evidence="15" id="KW-1185">Reference proteome</keyword>
<comment type="catalytic activity">
    <reaction evidence="8">
        <text>ATP + H2O = ADP + phosphate + H(+)</text>
        <dbReference type="Rhea" id="RHEA:13065"/>
        <dbReference type="ChEBI" id="CHEBI:15377"/>
        <dbReference type="ChEBI" id="CHEBI:15378"/>
        <dbReference type="ChEBI" id="CHEBI:30616"/>
        <dbReference type="ChEBI" id="CHEBI:43474"/>
        <dbReference type="ChEBI" id="CHEBI:456216"/>
        <dbReference type="EC" id="3.6.4.13"/>
    </reaction>
</comment>
<dbReference type="GO" id="GO:0005524">
    <property type="term" value="F:ATP binding"/>
    <property type="evidence" value="ECO:0007669"/>
    <property type="project" value="UniProtKB-KW"/>
</dbReference>
<dbReference type="InterPro" id="IPR011709">
    <property type="entry name" value="DEAD-box_helicase_OB_fold"/>
</dbReference>
<evidence type="ECO:0000313" key="14">
    <source>
        <dbReference type="Ensembl" id="ENSMMOP00000015416.1"/>
    </source>
</evidence>
<keyword evidence="4" id="KW-0378">Hydrolase</keyword>
<dbReference type="Pfam" id="PF01424">
    <property type="entry name" value="R3H"/>
    <property type="match status" value="1"/>
</dbReference>
<dbReference type="Gene3D" id="1.20.120.1080">
    <property type="match status" value="1"/>
</dbReference>
<dbReference type="Pfam" id="PF26026">
    <property type="entry name" value="RNA_hel_CTD"/>
    <property type="match status" value="1"/>
</dbReference>
<dbReference type="GO" id="GO:0016787">
    <property type="term" value="F:hydrolase activity"/>
    <property type="evidence" value="ECO:0007669"/>
    <property type="project" value="UniProtKB-KW"/>
</dbReference>
<dbReference type="FunFam" id="3.30.1370.50:FF:000005">
    <property type="entry name" value="probable ATP-dependent RNA helicase YTHDC2"/>
    <property type="match status" value="1"/>
</dbReference>
<dbReference type="InterPro" id="IPR036867">
    <property type="entry name" value="R3H_dom_sf"/>
</dbReference>
<evidence type="ECO:0000256" key="2">
    <source>
        <dbReference type="ARBA" id="ARBA00012552"/>
    </source>
</evidence>
<feature type="region of interest" description="Disordered" evidence="10">
    <location>
        <begin position="1172"/>
        <end position="1193"/>
    </location>
</feature>
<accession>A0A3Q3WE61</accession>
<dbReference type="SMART" id="SM00393">
    <property type="entry name" value="R3H"/>
    <property type="match status" value="1"/>
</dbReference>
<dbReference type="SUPFAM" id="SSF48403">
    <property type="entry name" value="Ankyrin repeat"/>
    <property type="match status" value="1"/>
</dbReference>
<feature type="compositionally biased region" description="Low complexity" evidence="10">
    <location>
        <begin position="1176"/>
        <end position="1193"/>
    </location>
</feature>
<dbReference type="STRING" id="94237.ENSMMOP00000015416"/>
<protein>
    <recommendedName>
        <fullName evidence="2">RNA helicase</fullName>
        <ecNumber evidence="2">3.6.4.13</ecNumber>
    </recommendedName>
</protein>
<evidence type="ECO:0000256" key="7">
    <source>
        <dbReference type="ARBA" id="ARBA00022884"/>
    </source>
</evidence>
<dbReference type="PROSITE" id="PS50088">
    <property type="entry name" value="ANK_REPEAT"/>
    <property type="match status" value="1"/>
</dbReference>
<keyword evidence="6" id="KW-0067">ATP-binding</keyword>
<reference evidence="14" key="2">
    <citation type="submission" date="2025-09" db="UniProtKB">
        <authorList>
            <consortium name="Ensembl"/>
        </authorList>
    </citation>
    <scope>IDENTIFICATION</scope>
</reference>
<dbReference type="Pfam" id="PF00271">
    <property type="entry name" value="Helicase_C"/>
    <property type="match status" value="1"/>
</dbReference>
<dbReference type="GO" id="GO:0003724">
    <property type="term" value="F:RNA helicase activity"/>
    <property type="evidence" value="ECO:0007669"/>
    <property type="project" value="UniProtKB-EC"/>
</dbReference>
<dbReference type="PANTHER" id="PTHR18934">
    <property type="entry name" value="ATP-DEPENDENT RNA HELICASE"/>
    <property type="match status" value="1"/>
</dbReference>
<dbReference type="SUPFAM" id="SSF82708">
    <property type="entry name" value="R3H domain"/>
    <property type="match status" value="1"/>
</dbReference>
<dbReference type="FunFam" id="1.20.120.1080:FF:000008">
    <property type="entry name" value="probable ATP-dependent RNA helicase YTHDC2"/>
    <property type="match status" value="1"/>
</dbReference>
<dbReference type="InterPro" id="IPR014001">
    <property type="entry name" value="Helicase_ATP-bd"/>
</dbReference>
<sequence>QKIIFGPPAKSQHTLPRTSISKGLKEIHIDEEVKIAVNLSLERFRYSDQKEMEFPSSLSSTERAFIHRMAQSLGYISKSKGKGLNRFLTIRKKDGSDKPRPTMPLTPSQNSLHIIRSLLQRFPISNKERIDMQPNSRSDVSVAAVPGECNRASGRLNNGIPTVPPRRGSSELDSFRCSLPVHECQVEIIQLIRENRVVLVVGETGSGKTTQIPQFLLDECSKNNEPCRIFCTQPRRLAAIAVAERVAAERGENIGQTVGYHIRLESRVSPKTVLTFCTSGVFLRTLMAGDASLTTVTHIIVDEVHERDGLTDFLLTKIRDVLQKLPTLKLILSSAALDVDLFRQYFDPCPFIKLKGRLFEVKELFLEDVLRLMDFKNKCKEETQRSMKLLIIIMILSVSVFEQVKFVCDFVLQNENGTEQLEPWLLKEMDSCISNIFVNEDQDTFIQLFNLIIYENVSVDYRHSENGATSLMVAAGRGFLTQMEQLLSMGADIKVKACNGWTALDFAEHFQQTDAIELLKSSISLREVQCGSAELSNEDQELLNLYHQSFDDEFVDLNLIMDLLHNICSTTSDGAVLIFLPGYDEIVAIRDRILYDDKRFSTHSDRYQVFTLHSDMQTQDQKKVMKTSPAGVRKIILSTNISETSITINDVVFVIDSGKVKEVQPLLKSWIYNNNSRAGRCRPGICFHLFSLLRFNNMLEFQVPQLLRMPLQELCLQTKLLVPSSCQVAEFLSKAPQPPPAHAIKNALQMLKTIDAMDQQENLTDLGYHLADLPVEPHLGKMVLCGVVLKCLDPILTIACTLAYRDPFILPAQGSQKRAALHCRKRFTSSTFSDHMALLRAFQAWQKARSDGWERSFCEKNFLSQATMDMILGMRTQLLGQLRAIGFVRARGGNDIRDVNLNSENWAIVKAALVAGMYPNLVNINQETSLLSSSREKKVHFHPTSVLSQSNFKESIAKAGHTYPTDWLIYDEMRHGYRIASVRCCSLVTPITVAIFGGCAKPPTSALQEPAVQSTNDSPLDDISDSETEALVGLKIDDWLVFQIDKEAAGLVFELSQKWKNLFIRRVRSPSKPWFQQDEAIIHALVSVLTTEEQVAGLQQPAGIGQRPRLLSSEEVSIGSVKNSKSSPQLLAKTTNDRSSGMAAVSGWLQGKACSKHEASLSINQLFDDPHVSRNSSSSVMLDSPSDSICLSSSPKVCSVSQAS</sequence>
<dbReference type="GO" id="GO:0003723">
    <property type="term" value="F:RNA binding"/>
    <property type="evidence" value="ECO:0007669"/>
    <property type="project" value="UniProtKB-KW"/>
</dbReference>
<dbReference type="InterPro" id="IPR011545">
    <property type="entry name" value="DEAD/DEAH_box_helicase_dom"/>
</dbReference>
<keyword evidence="7" id="KW-0694">RNA-binding</keyword>
<dbReference type="PROSITE" id="PS50297">
    <property type="entry name" value="ANK_REP_REGION"/>
    <property type="match status" value="1"/>
</dbReference>
<dbReference type="EC" id="3.6.4.13" evidence="2"/>
<keyword evidence="3" id="KW-0547">Nucleotide-binding</keyword>
<comment type="similarity">
    <text evidence="1">Belongs to the DEAD box helicase family. DEAH subfamily.</text>
</comment>
<dbReference type="InterPro" id="IPR007502">
    <property type="entry name" value="Helicase-assoc_dom"/>
</dbReference>
<dbReference type="Ensembl" id="ENSMMOT00000015669.1">
    <property type="protein sequence ID" value="ENSMMOP00000015416.1"/>
    <property type="gene ID" value="ENSMMOG00000011758.1"/>
</dbReference>
<dbReference type="PANTHER" id="PTHR18934:SF213">
    <property type="entry name" value="3'-5' RNA HELICASE YTHDC2"/>
    <property type="match status" value="1"/>
</dbReference>
<evidence type="ECO:0000259" key="13">
    <source>
        <dbReference type="PROSITE" id="PS51194"/>
    </source>
</evidence>
<dbReference type="PROSITE" id="PS51192">
    <property type="entry name" value="HELICASE_ATP_BIND_1"/>
    <property type="match status" value="1"/>
</dbReference>
<dbReference type="InterPro" id="IPR059023">
    <property type="entry name" value="RNA_hel_CTD"/>
</dbReference>
<feature type="domain" description="R3H" evidence="11">
    <location>
        <begin position="31"/>
        <end position="94"/>
    </location>
</feature>
<dbReference type="CDD" id="cd06007">
    <property type="entry name" value="R3H_DEXH_helicase"/>
    <property type="match status" value="1"/>
</dbReference>
<dbReference type="InterPro" id="IPR036770">
    <property type="entry name" value="Ankyrin_rpt-contain_sf"/>
</dbReference>
<dbReference type="Gene3D" id="3.40.50.300">
    <property type="entry name" value="P-loop containing nucleotide triphosphate hydrolases"/>
    <property type="match status" value="2"/>
</dbReference>
<dbReference type="FunFam" id="3.40.50.300:FF:000284">
    <property type="entry name" value="probable ATP-dependent RNA helicase YTHDC2"/>
    <property type="match status" value="1"/>
</dbReference>
<keyword evidence="9" id="KW-0040">ANK repeat</keyword>
<evidence type="ECO:0000256" key="5">
    <source>
        <dbReference type="ARBA" id="ARBA00022806"/>
    </source>
</evidence>
<dbReference type="Gene3D" id="3.30.1370.50">
    <property type="entry name" value="R3H-like domain"/>
    <property type="match status" value="1"/>
</dbReference>
<dbReference type="OMA" id="EWIKRAN"/>
<proteinExistence type="inferred from homology"/>
<dbReference type="Pfam" id="PF04408">
    <property type="entry name" value="WHD_HA2"/>
    <property type="match status" value="1"/>
</dbReference>
<evidence type="ECO:0000256" key="3">
    <source>
        <dbReference type="ARBA" id="ARBA00022741"/>
    </source>
</evidence>
<dbReference type="PROSITE" id="PS51061">
    <property type="entry name" value="R3H"/>
    <property type="match status" value="1"/>
</dbReference>
<dbReference type="Pfam" id="PF21010">
    <property type="entry name" value="HA2_C"/>
    <property type="match status" value="1"/>
</dbReference>
<dbReference type="SUPFAM" id="SSF52540">
    <property type="entry name" value="P-loop containing nucleoside triphosphate hydrolases"/>
    <property type="match status" value="2"/>
</dbReference>
<dbReference type="AlphaFoldDB" id="A0A3Q3WE61"/>
<dbReference type="Pfam" id="PF00270">
    <property type="entry name" value="DEAD"/>
    <property type="match status" value="1"/>
</dbReference>
<dbReference type="InterPro" id="IPR048333">
    <property type="entry name" value="HA2_WH"/>
</dbReference>
<dbReference type="Gene3D" id="1.25.40.20">
    <property type="entry name" value="Ankyrin repeat-containing domain"/>
    <property type="match status" value="1"/>
</dbReference>
<dbReference type="InterPro" id="IPR001374">
    <property type="entry name" value="R3H_dom"/>
</dbReference>
<evidence type="ECO:0000256" key="9">
    <source>
        <dbReference type="PROSITE-ProRule" id="PRU00023"/>
    </source>
</evidence>
<feature type="repeat" description="ANK" evidence="9">
    <location>
        <begin position="466"/>
        <end position="498"/>
    </location>
</feature>
<organism evidence="14 15">
    <name type="scientific">Mola mola</name>
    <name type="common">Ocean sunfish</name>
    <name type="synonym">Tetraodon mola</name>
    <dbReference type="NCBI Taxonomy" id="94237"/>
    <lineage>
        <taxon>Eukaryota</taxon>
        <taxon>Metazoa</taxon>
        <taxon>Chordata</taxon>
        <taxon>Craniata</taxon>
        <taxon>Vertebrata</taxon>
        <taxon>Euteleostomi</taxon>
        <taxon>Actinopterygii</taxon>
        <taxon>Neopterygii</taxon>
        <taxon>Teleostei</taxon>
        <taxon>Neoteleostei</taxon>
        <taxon>Acanthomorphata</taxon>
        <taxon>Eupercaria</taxon>
        <taxon>Tetraodontiformes</taxon>
        <taxon>Molidae</taxon>
        <taxon>Mola</taxon>
    </lineage>
</organism>
<dbReference type="SMART" id="SM00847">
    <property type="entry name" value="HA2"/>
    <property type="match status" value="1"/>
</dbReference>
<feature type="domain" description="Helicase ATP-binding" evidence="12">
    <location>
        <begin position="189"/>
        <end position="355"/>
    </location>
</feature>
<evidence type="ECO:0000256" key="6">
    <source>
        <dbReference type="ARBA" id="ARBA00022840"/>
    </source>
</evidence>
<evidence type="ECO:0000256" key="1">
    <source>
        <dbReference type="ARBA" id="ARBA00008792"/>
    </source>
</evidence>
<evidence type="ECO:0000256" key="10">
    <source>
        <dbReference type="SAM" id="MobiDB-lite"/>
    </source>
</evidence>
<dbReference type="Pfam" id="PF07717">
    <property type="entry name" value="OB_NTP_bind"/>
    <property type="match status" value="1"/>
</dbReference>
<dbReference type="InterPro" id="IPR034083">
    <property type="entry name" value="R3H_DEXH_helicase"/>
</dbReference>
<dbReference type="InterPro" id="IPR002110">
    <property type="entry name" value="Ankyrin_rpt"/>
</dbReference>
<dbReference type="CDD" id="cd18791">
    <property type="entry name" value="SF2_C_RHA"/>
    <property type="match status" value="1"/>
</dbReference>
<dbReference type="SMART" id="SM00490">
    <property type="entry name" value="HELICc"/>
    <property type="match status" value="1"/>
</dbReference>
<dbReference type="SMR" id="A0A3Q3WE61"/>
<name>A0A3Q3WE61_MOLML</name>
<dbReference type="InterPro" id="IPR001650">
    <property type="entry name" value="Helicase_C-like"/>
</dbReference>
<evidence type="ECO:0000256" key="4">
    <source>
        <dbReference type="ARBA" id="ARBA00022801"/>
    </source>
</evidence>